<feature type="domain" description="DUF6542" evidence="3">
    <location>
        <begin position="14"/>
        <end position="135"/>
    </location>
</feature>
<reference evidence="4 5" key="1">
    <citation type="submission" date="2022-02" db="EMBL/GenBank/DDBJ databases">
        <title>Uncovering new skin microbiome diversity through culturing and metagenomics.</title>
        <authorList>
            <person name="Conlan S."/>
            <person name="Deming C."/>
            <person name="Nisc Comparative Sequencing Program N."/>
            <person name="Segre J.A."/>
        </authorList>
    </citation>
    <scope>NUCLEOTIDE SEQUENCE [LARGE SCALE GENOMIC DNA]</scope>
    <source>
        <strain evidence="4 5">ACRQV</strain>
    </source>
</reference>
<feature type="transmembrane region" description="Helical" evidence="2">
    <location>
        <begin position="43"/>
        <end position="60"/>
    </location>
</feature>
<feature type="transmembrane region" description="Helical" evidence="2">
    <location>
        <begin position="72"/>
        <end position="92"/>
    </location>
</feature>
<dbReference type="InterPro" id="IPR046672">
    <property type="entry name" value="DUF6542"/>
</dbReference>
<evidence type="ECO:0000313" key="4">
    <source>
        <dbReference type="EMBL" id="MCG7275937.1"/>
    </source>
</evidence>
<dbReference type="RefSeq" id="WP_236684041.1">
    <property type="nucleotide sequence ID" value="NZ_CP010827.1"/>
</dbReference>
<organism evidence="4 5">
    <name type="scientific">Corynebacterium singulare</name>
    <dbReference type="NCBI Taxonomy" id="161899"/>
    <lineage>
        <taxon>Bacteria</taxon>
        <taxon>Bacillati</taxon>
        <taxon>Actinomycetota</taxon>
        <taxon>Actinomycetes</taxon>
        <taxon>Mycobacteriales</taxon>
        <taxon>Corynebacteriaceae</taxon>
        <taxon>Corynebacterium</taxon>
    </lineage>
</organism>
<dbReference type="Proteomes" id="UP001521911">
    <property type="component" value="Unassembled WGS sequence"/>
</dbReference>
<keyword evidence="2" id="KW-1133">Transmembrane helix</keyword>
<gene>
    <name evidence="4" type="ORF">MHK08_05580</name>
</gene>
<keyword evidence="5" id="KW-1185">Reference proteome</keyword>
<keyword evidence="2" id="KW-0812">Transmembrane</keyword>
<dbReference type="EMBL" id="JAKRDF010000005">
    <property type="protein sequence ID" value="MCG7275937.1"/>
    <property type="molecule type" value="Genomic_DNA"/>
</dbReference>
<feature type="compositionally biased region" description="Basic and acidic residues" evidence="1">
    <location>
        <begin position="177"/>
        <end position="204"/>
    </location>
</feature>
<name>A0ABS9PTA4_9CORY</name>
<feature type="region of interest" description="Disordered" evidence="1">
    <location>
        <begin position="177"/>
        <end position="242"/>
    </location>
</feature>
<protein>
    <submittedName>
        <fullName evidence="4">DNA helicase</fullName>
    </submittedName>
</protein>
<dbReference type="Pfam" id="PF20177">
    <property type="entry name" value="DUF6542"/>
    <property type="match status" value="1"/>
</dbReference>
<dbReference type="GO" id="GO:0004386">
    <property type="term" value="F:helicase activity"/>
    <property type="evidence" value="ECO:0007669"/>
    <property type="project" value="UniProtKB-KW"/>
</dbReference>
<keyword evidence="4" id="KW-0347">Helicase</keyword>
<feature type="compositionally biased region" description="Basic and acidic residues" evidence="1">
    <location>
        <begin position="212"/>
        <end position="226"/>
    </location>
</feature>
<evidence type="ECO:0000259" key="3">
    <source>
        <dbReference type="Pfam" id="PF20177"/>
    </source>
</evidence>
<evidence type="ECO:0000256" key="1">
    <source>
        <dbReference type="SAM" id="MobiDB-lite"/>
    </source>
</evidence>
<keyword evidence="4" id="KW-0547">Nucleotide-binding</keyword>
<keyword evidence="2" id="KW-0472">Membrane</keyword>
<evidence type="ECO:0000313" key="5">
    <source>
        <dbReference type="Proteomes" id="UP001521911"/>
    </source>
</evidence>
<evidence type="ECO:0000256" key="2">
    <source>
        <dbReference type="SAM" id="Phobius"/>
    </source>
</evidence>
<accession>A0ABS9PTA4</accession>
<sequence>MSVAKNRRRPPRRGMPLTRALLVALLVALVAMAVSGVLGRVGLAFALIFGLGSLAVTWLVETRGLYMTVITLPLLYAVGAVGAGFINSASALPEGASPFSKTALLTSAFPLIQHFPVLIVTVLACALLAVLRVWRSNNHAKSQEAKALKKRRAEVAADERNRSERLSVAELVARENTSPRRVRERDRGERRRLQEEERERRRQAAPDADEREEFRRAAARSAENRQRAPRPQQKLEENLYED</sequence>
<comment type="caution">
    <text evidence="4">The sequence shown here is derived from an EMBL/GenBank/DDBJ whole genome shotgun (WGS) entry which is preliminary data.</text>
</comment>
<keyword evidence="4" id="KW-0067">ATP-binding</keyword>
<feature type="compositionally biased region" description="Basic and acidic residues" evidence="1">
    <location>
        <begin position="233"/>
        <end position="242"/>
    </location>
</feature>
<keyword evidence="4" id="KW-0378">Hydrolase</keyword>
<feature type="transmembrane region" description="Helical" evidence="2">
    <location>
        <begin position="112"/>
        <end position="134"/>
    </location>
</feature>
<proteinExistence type="predicted"/>